<accession>A0A1B7TCJ1</accession>
<protein>
    <submittedName>
        <fullName evidence="1">Uncharacterized protein</fullName>
    </submittedName>
</protein>
<dbReference type="AlphaFoldDB" id="A0A1B7TCJ1"/>
<organism evidence="1 2">
    <name type="scientific">Hanseniaspora valbyensis NRRL Y-1626</name>
    <dbReference type="NCBI Taxonomy" id="766949"/>
    <lineage>
        <taxon>Eukaryota</taxon>
        <taxon>Fungi</taxon>
        <taxon>Dikarya</taxon>
        <taxon>Ascomycota</taxon>
        <taxon>Saccharomycotina</taxon>
        <taxon>Saccharomycetes</taxon>
        <taxon>Saccharomycodales</taxon>
        <taxon>Saccharomycodaceae</taxon>
        <taxon>Hanseniaspora</taxon>
    </lineage>
</organism>
<reference evidence="2" key="1">
    <citation type="journal article" date="2016" name="Proc. Natl. Acad. Sci. U.S.A.">
        <title>Comparative genomics of biotechnologically important yeasts.</title>
        <authorList>
            <person name="Riley R."/>
            <person name="Haridas S."/>
            <person name="Wolfe K.H."/>
            <person name="Lopes M.R."/>
            <person name="Hittinger C.T."/>
            <person name="Goeker M."/>
            <person name="Salamov A.A."/>
            <person name="Wisecaver J.H."/>
            <person name="Long T.M."/>
            <person name="Calvey C.H."/>
            <person name="Aerts A.L."/>
            <person name="Barry K.W."/>
            <person name="Choi C."/>
            <person name="Clum A."/>
            <person name="Coughlan A.Y."/>
            <person name="Deshpande S."/>
            <person name="Douglass A.P."/>
            <person name="Hanson S.J."/>
            <person name="Klenk H.-P."/>
            <person name="LaButti K.M."/>
            <person name="Lapidus A."/>
            <person name="Lindquist E.A."/>
            <person name="Lipzen A.M."/>
            <person name="Meier-Kolthoff J.P."/>
            <person name="Ohm R.A."/>
            <person name="Otillar R.P."/>
            <person name="Pangilinan J.L."/>
            <person name="Peng Y."/>
            <person name="Rokas A."/>
            <person name="Rosa C.A."/>
            <person name="Scheuner C."/>
            <person name="Sibirny A.A."/>
            <person name="Slot J.C."/>
            <person name="Stielow J.B."/>
            <person name="Sun H."/>
            <person name="Kurtzman C.P."/>
            <person name="Blackwell M."/>
            <person name="Grigoriev I.V."/>
            <person name="Jeffries T.W."/>
        </authorList>
    </citation>
    <scope>NUCLEOTIDE SEQUENCE [LARGE SCALE GENOMIC DNA]</scope>
    <source>
        <strain evidence="2">NRRL Y-1626</strain>
    </source>
</reference>
<evidence type="ECO:0000313" key="2">
    <source>
        <dbReference type="Proteomes" id="UP000092321"/>
    </source>
</evidence>
<name>A0A1B7TCJ1_9ASCO</name>
<gene>
    <name evidence="1" type="ORF">HANVADRAFT_80911</name>
</gene>
<dbReference type="EMBL" id="LXPE01000018">
    <property type="protein sequence ID" value="OBA26437.1"/>
    <property type="molecule type" value="Genomic_DNA"/>
</dbReference>
<dbReference type="Proteomes" id="UP000092321">
    <property type="component" value="Unassembled WGS sequence"/>
</dbReference>
<proteinExistence type="predicted"/>
<keyword evidence="2" id="KW-1185">Reference proteome</keyword>
<sequence length="97" mass="11555">MVLYIKKLNVVDFMILYTNKNDVLKIITAVSNDNTIAFFYQFIKIMLTKDKFLQEDFKIFEHKKLETTYFNSFLSQMMGCSIDITRIRSSLQHLVKQ</sequence>
<comment type="caution">
    <text evidence="1">The sequence shown here is derived from an EMBL/GenBank/DDBJ whole genome shotgun (WGS) entry which is preliminary data.</text>
</comment>
<evidence type="ECO:0000313" key="1">
    <source>
        <dbReference type="EMBL" id="OBA26437.1"/>
    </source>
</evidence>